<dbReference type="Pfam" id="PF13354">
    <property type="entry name" value="Beta-lactamase2"/>
    <property type="match status" value="1"/>
</dbReference>
<evidence type="ECO:0000259" key="2">
    <source>
        <dbReference type="Pfam" id="PF13354"/>
    </source>
</evidence>
<dbReference type="EMBL" id="MFBA01000032">
    <property type="protein sequence ID" value="OGD85261.1"/>
    <property type="molecule type" value="Genomic_DNA"/>
</dbReference>
<protein>
    <recommendedName>
        <fullName evidence="2">Beta-lactamase class A catalytic domain-containing protein</fullName>
    </recommendedName>
</protein>
<dbReference type="SUPFAM" id="SSF56601">
    <property type="entry name" value="beta-lactamase/transpeptidase-like"/>
    <property type="match status" value="1"/>
</dbReference>
<evidence type="ECO:0000256" key="1">
    <source>
        <dbReference type="SAM" id="Phobius"/>
    </source>
</evidence>
<dbReference type="PANTHER" id="PTHR35333">
    <property type="entry name" value="BETA-LACTAMASE"/>
    <property type="match status" value="1"/>
</dbReference>
<keyword evidence="1" id="KW-0812">Transmembrane</keyword>
<gene>
    <name evidence="3" type="ORF">A2696_01255</name>
</gene>
<dbReference type="InterPro" id="IPR000871">
    <property type="entry name" value="Beta-lactam_class-A"/>
</dbReference>
<reference evidence="3 4" key="1">
    <citation type="journal article" date="2016" name="Nat. Commun.">
        <title>Thousands of microbial genomes shed light on interconnected biogeochemical processes in an aquifer system.</title>
        <authorList>
            <person name="Anantharaman K."/>
            <person name="Brown C.T."/>
            <person name="Hug L.A."/>
            <person name="Sharon I."/>
            <person name="Castelle C.J."/>
            <person name="Probst A.J."/>
            <person name="Thomas B.C."/>
            <person name="Singh A."/>
            <person name="Wilkins M.J."/>
            <person name="Karaoz U."/>
            <person name="Brodie E.L."/>
            <person name="Williams K.H."/>
            <person name="Hubbard S.S."/>
            <person name="Banfield J.F."/>
        </authorList>
    </citation>
    <scope>NUCLEOTIDE SEQUENCE [LARGE SCALE GENOMIC DNA]</scope>
</reference>
<dbReference type="InterPro" id="IPR045155">
    <property type="entry name" value="Beta-lactam_cat"/>
</dbReference>
<dbReference type="InterPro" id="IPR012338">
    <property type="entry name" value="Beta-lactam/transpept-like"/>
</dbReference>
<feature type="domain" description="Beta-lactamase class A catalytic" evidence="2">
    <location>
        <begin position="74"/>
        <end position="284"/>
    </location>
</feature>
<feature type="transmembrane region" description="Helical" evidence="1">
    <location>
        <begin position="12"/>
        <end position="31"/>
    </location>
</feature>
<sequence length="311" mass="34835">MVKIPRSYKLPLVIIFFELVGIWVLFRSGYLRNGFILNYYKSIPYVEDLIDNKEVEINAVIKDYTSKIPGDYAVYIKDLNNSKTYTFDEQKVFNSASLYKLAILYKVYEDLDSGEINKDDLLSADKQTLDEQLSATTEKEAGQTSGSSESGVISYTVDYAARLMIRVSDNYAALLLADEVGWGNAQRSLEKIKILGFDLTGENAPSVNADAVGQLLEKIYKKEAVSKQASAQMIDILADQRINDRIPKLLAGDIKVAHKTGEFDGIRHDAGIVFGRRQDYIFVFLSQTGDPVETSNNMAVASKEIFDILEN</sequence>
<keyword evidence="1" id="KW-1133">Transmembrane helix</keyword>
<dbReference type="AlphaFoldDB" id="A0A1F5G072"/>
<evidence type="ECO:0000313" key="4">
    <source>
        <dbReference type="Proteomes" id="UP000177069"/>
    </source>
</evidence>
<comment type="caution">
    <text evidence="3">The sequence shown here is derived from an EMBL/GenBank/DDBJ whole genome shotgun (WGS) entry which is preliminary data.</text>
</comment>
<dbReference type="GO" id="GO:0046677">
    <property type="term" value="P:response to antibiotic"/>
    <property type="evidence" value="ECO:0007669"/>
    <property type="project" value="InterPro"/>
</dbReference>
<dbReference type="GO" id="GO:0008800">
    <property type="term" value="F:beta-lactamase activity"/>
    <property type="evidence" value="ECO:0007669"/>
    <property type="project" value="InterPro"/>
</dbReference>
<proteinExistence type="predicted"/>
<dbReference type="Gene3D" id="3.40.710.10">
    <property type="entry name" value="DD-peptidase/beta-lactamase superfamily"/>
    <property type="match status" value="1"/>
</dbReference>
<dbReference type="GO" id="GO:0030655">
    <property type="term" value="P:beta-lactam antibiotic catabolic process"/>
    <property type="evidence" value="ECO:0007669"/>
    <property type="project" value="InterPro"/>
</dbReference>
<dbReference type="PANTHER" id="PTHR35333:SF3">
    <property type="entry name" value="BETA-LACTAMASE-TYPE TRANSPEPTIDASE FOLD CONTAINING PROTEIN"/>
    <property type="match status" value="1"/>
</dbReference>
<dbReference type="Proteomes" id="UP000177069">
    <property type="component" value="Unassembled WGS sequence"/>
</dbReference>
<organism evidence="3 4">
    <name type="scientific">Candidatus Curtissbacteria bacterium RIFCSPHIGHO2_01_FULL_41_13</name>
    <dbReference type="NCBI Taxonomy" id="1797745"/>
    <lineage>
        <taxon>Bacteria</taxon>
        <taxon>Candidatus Curtissiibacteriota</taxon>
    </lineage>
</organism>
<name>A0A1F5G072_9BACT</name>
<keyword evidence="1" id="KW-0472">Membrane</keyword>
<evidence type="ECO:0000313" key="3">
    <source>
        <dbReference type="EMBL" id="OGD85261.1"/>
    </source>
</evidence>
<accession>A0A1F5G072</accession>